<proteinExistence type="predicted"/>
<dbReference type="InterPro" id="IPR036919">
    <property type="entry name" value="Ribo_uL30_ferredoxin-like_sf"/>
</dbReference>
<evidence type="ECO:0000313" key="2">
    <source>
        <dbReference type="Proteomes" id="UP001497525"/>
    </source>
</evidence>
<dbReference type="AlphaFoldDB" id="A0AAV2TLN9"/>
<dbReference type="GO" id="GO:0005739">
    <property type="term" value="C:mitochondrion"/>
    <property type="evidence" value="ECO:0007669"/>
    <property type="project" value="TreeGrafter"/>
</dbReference>
<accession>A0AAV2TLN9</accession>
<organism evidence="1 2">
    <name type="scientific">Calicophoron daubneyi</name>
    <name type="common">Rumen fluke</name>
    <name type="synonym">Paramphistomum daubneyi</name>
    <dbReference type="NCBI Taxonomy" id="300641"/>
    <lineage>
        <taxon>Eukaryota</taxon>
        <taxon>Metazoa</taxon>
        <taxon>Spiralia</taxon>
        <taxon>Lophotrochozoa</taxon>
        <taxon>Platyhelminthes</taxon>
        <taxon>Trematoda</taxon>
        <taxon>Digenea</taxon>
        <taxon>Plagiorchiida</taxon>
        <taxon>Pronocephalata</taxon>
        <taxon>Paramphistomoidea</taxon>
        <taxon>Paramphistomidae</taxon>
        <taxon>Calicophoron</taxon>
    </lineage>
</organism>
<dbReference type="GO" id="GO:0006412">
    <property type="term" value="P:translation"/>
    <property type="evidence" value="ECO:0007669"/>
    <property type="project" value="InterPro"/>
</dbReference>
<sequence>MITLQLHMTMGPPFRKRWFSRFLCDQEIRWCTFRRESSLTCFPTCILDVYYIARLTKQISRCPIWTWSSYRQLCTSGSLFARARTYESKPVPGSEEYTNPSGWAKRLFQLEAKKKSQNKASAADPPPLLHMVCRLKPLKGVPHYQRAILEKYGLGSEIKNHTWVVVKNIPSVNEELYVVKHLVRIQPIRFPQDLPSKADDLTQCRLLPDGRFLRYRGTSVDGQVVSTGELSPLKQDSCGQPANLQDPTLLFCHAPSSGNGYLTRSYLRQWHNRKWNNYELFNEYLGSKYKYKLNQDGMEYRYSRLWRLDNAMLQSIRAQRNPDGTLKQPNQNRFEANWCTHPWPRF</sequence>
<dbReference type="GO" id="GO:0015934">
    <property type="term" value="C:large ribosomal subunit"/>
    <property type="evidence" value="ECO:0007669"/>
    <property type="project" value="InterPro"/>
</dbReference>
<name>A0AAV2TLN9_CALDB</name>
<dbReference type="EMBL" id="CAXLJL010000478">
    <property type="protein sequence ID" value="CAL5138188.1"/>
    <property type="molecule type" value="Genomic_DNA"/>
</dbReference>
<evidence type="ECO:0008006" key="3">
    <source>
        <dbReference type="Google" id="ProtNLM"/>
    </source>
</evidence>
<evidence type="ECO:0000313" key="1">
    <source>
        <dbReference type="EMBL" id="CAL5138188.1"/>
    </source>
</evidence>
<dbReference type="Proteomes" id="UP001497525">
    <property type="component" value="Unassembled WGS sequence"/>
</dbReference>
<dbReference type="PANTHER" id="PTHR15892:SF2">
    <property type="entry name" value="LARGE RIBOSOMAL SUBUNIT PROTEIN UL30M"/>
    <property type="match status" value="1"/>
</dbReference>
<reference evidence="1" key="1">
    <citation type="submission" date="2024-06" db="EMBL/GenBank/DDBJ databases">
        <authorList>
            <person name="Liu X."/>
            <person name="Lenzi L."/>
            <person name="Haldenby T S."/>
            <person name="Uol C."/>
        </authorList>
    </citation>
    <scope>NUCLEOTIDE SEQUENCE</scope>
</reference>
<dbReference type="GO" id="GO:0003735">
    <property type="term" value="F:structural constituent of ribosome"/>
    <property type="evidence" value="ECO:0007669"/>
    <property type="project" value="InterPro"/>
</dbReference>
<dbReference type="Gene3D" id="3.30.1390.20">
    <property type="entry name" value="Ribosomal protein L30, ferredoxin-like fold domain"/>
    <property type="match status" value="1"/>
</dbReference>
<dbReference type="InterPro" id="IPR005996">
    <property type="entry name" value="Ribosomal_uL30_bac-type"/>
</dbReference>
<protein>
    <recommendedName>
        <fullName evidence="3">39S ribosomal protein L30, mitochondrial</fullName>
    </recommendedName>
</protein>
<dbReference type="PANTHER" id="PTHR15892">
    <property type="entry name" value="MITOCHONDRIAL RIBOSOMAL PROTEIN L30"/>
    <property type="match status" value="1"/>
</dbReference>
<gene>
    <name evidence="1" type="ORF">CDAUBV1_LOCUS12797</name>
</gene>
<dbReference type="SUPFAM" id="SSF55129">
    <property type="entry name" value="Ribosomal protein L30p/L7e"/>
    <property type="match status" value="1"/>
</dbReference>
<comment type="caution">
    <text evidence="1">The sequence shown here is derived from an EMBL/GenBank/DDBJ whole genome shotgun (WGS) entry which is preliminary data.</text>
</comment>